<proteinExistence type="inferred from homology"/>
<comment type="similarity">
    <text evidence="4">In the C-terminal section; belongs to the glycosyl hydrolase 73 family.</text>
</comment>
<dbReference type="SMART" id="SM00047">
    <property type="entry name" value="LYZ2"/>
    <property type="match status" value="1"/>
</dbReference>
<evidence type="ECO:0000256" key="3">
    <source>
        <dbReference type="ARBA" id="ARBA00006880"/>
    </source>
</evidence>
<comment type="function">
    <text evidence="1">Flagellum-specific muramidase which hydrolyzes the peptidoglycan layer to assemble the rod structure in the periplasmic space.</text>
</comment>
<dbReference type="PRINTS" id="PR01002">
    <property type="entry name" value="FLGFLGJ"/>
</dbReference>
<dbReference type="GO" id="GO:0044780">
    <property type="term" value="P:bacterial-type flagellum assembly"/>
    <property type="evidence" value="ECO:0007669"/>
    <property type="project" value="InterPro"/>
</dbReference>
<dbReference type="EMBL" id="AP018933">
    <property type="protein sequence ID" value="BBG30371.1"/>
    <property type="molecule type" value="Genomic_DNA"/>
</dbReference>
<comment type="similarity">
    <text evidence="3">In the N-terminal section; belongs to the FlgJ family.</text>
</comment>
<feature type="domain" description="Mannosyl-glycoprotein endo-beta-N-acetylglucosamidase-like" evidence="13">
    <location>
        <begin position="182"/>
        <end position="345"/>
    </location>
</feature>
<keyword evidence="9" id="KW-0326">Glycosidase</keyword>
<evidence type="ECO:0000256" key="11">
    <source>
        <dbReference type="ARBA" id="ARBA00030835"/>
    </source>
</evidence>
<dbReference type="PANTHER" id="PTHR33308">
    <property type="entry name" value="PEPTIDOGLYCAN HYDROLASE FLGJ"/>
    <property type="match status" value="1"/>
</dbReference>
<dbReference type="AlphaFoldDB" id="A0A348HFG9"/>
<gene>
    <name evidence="14" type="ORF">ZBT109_1615</name>
</gene>
<accession>A0A348HFG9</accession>
<dbReference type="GO" id="GO:0071973">
    <property type="term" value="P:bacterial-type flagellum-dependent cell motility"/>
    <property type="evidence" value="ECO:0007669"/>
    <property type="project" value="TreeGrafter"/>
</dbReference>
<evidence type="ECO:0000256" key="8">
    <source>
        <dbReference type="ARBA" id="ARBA00022801"/>
    </source>
</evidence>
<dbReference type="Gene3D" id="1.10.530.10">
    <property type="match status" value="1"/>
</dbReference>
<evidence type="ECO:0000256" key="2">
    <source>
        <dbReference type="ARBA" id="ARBA00004418"/>
    </source>
</evidence>
<dbReference type="Pfam" id="PF01832">
    <property type="entry name" value="Glucosaminidase"/>
    <property type="match status" value="1"/>
</dbReference>
<comment type="subcellular location">
    <subcellularLocation>
        <location evidence="2">Periplasm</location>
    </subcellularLocation>
</comment>
<feature type="region of interest" description="Disordered" evidence="12">
    <location>
        <begin position="148"/>
        <end position="169"/>
    </location>
</feature>
<dbReference type="InterPro" id="IPR051056">
    <property type="entry name" value="Glycosyl_Hydrolase_73"/>
</dbReference>
<organism evidence="14 15">
    <name type="scientific">Zymobacter palmae</name>
    <dbReference type="NCBI Taxonomy" id="33074"/>
    <lineage>
        <taxon>Bacteria</taxon>
        <taxon>Pseudomonadati</taxon>
        <taxon>Pseudomonadota</taxon>
        <taxon>Gammaproteobacteria</taxon>
        <taxon>Oceanospirillales</taxon>
        <taxon>Halomonadaceae</taxon>
        <taxon>Zymobacter group</taxon>
        <taxon>Zymobacter</taxon>
    </lineage>
</organism>
<dbReference type="GO" id="GO:0071555">
    <property type="term" value="P:cell wall organization"/>
    <property type="evidence" value="ECO:0007669"/>
    <property type="project" value="UniProtKB-KW"/>
</dbReference>
<keyword evidence="10" id="KW-0961">Cell wall biogenesis/degradation</keyword>
<evidence type="ECO:0000256" key="10">
    <source>
        <dbReference type="ARBA" id="ARBA00023316"/>
    </source>
</evidence>
<sequence>MTIDASRGFALDVNGLSSISRAERQQAGSGLKPVTQQFEAIFLNMMLKTMRASVPESSLYNSEAMKTMGQMRDMQLAQAMSSRGIGIADMMQQQLGGGRASAQGGAADSATLATLAGIPMGQPRAINDIVAEAQAQRQFGVHSAPTEHVAAGQMASAGHQHQESATDSSSSVSSLWEIAREKLQAAPHVANFLARIGDSARRISAESGIPVRLIVAQAALETGWGRHDVKHQDGRDGHNLFGIKAVGRYAEASRATTTTEYENGVASQRQERFRAYSSDEHAMRDYARMLTSHPRYSGIAGSTAHEGATLLQKRGYATDPHYAEKLHSIIDLLPESLEVTAQERQQQRAVSAASRTAVRQYASLDDDPSRIF</sequence>
<dbReference type="Gene3D" id="2.10.70.40">
    <property type="entry name" value="peptidoglycan hydrolase"/>
    <property type="match status" value="1"/>
</dbReference>
<dbReference type="Proteomes" id="UP000267342">
    <property type="component" value="Chromosome"/>
</dbReference>
<evidence type="ECO:0000256" key="1">
    <source>
        <dbReference type="ARBA" id="ARBA00002954"/>
    </source>
</evidence>
<dbReference type="GO" id="GO:0042597">
    <property type="term" value="C:periplasmic space"/>
    <property type="evidence" value="ECO:0007669"/>
    <property type="project" value="UniProtKB-SubCell"/>
</dbReference>
<evidence type="ECO:0000256" key="12">
    <source>
        <dbReference type="SAM" id="MobiDB-lite"/>
    </source>
</evidence>
<evidence type="ECO:0000256" key="5">
    <source>
        <dbReference type="ARBA" id="ARBA00013433"/>
    </source>
</evidence>
<dbReference type="NCBIfam" id="TIGR02541">
    <property type="entry name" value="flagell_FlgJ"/>
    <property type="match status" value="1"/>
</dbReference>
<dbReference type="RefSeq" id="WP_051523919.1">
    <property type="nucleotide sequence ID" value="NZ_AP018933.1"/>
</dbReference>
<name>A0A348HFG9_9GAMM</name>
<dbReference type="PANTHER" id="PTHR33308:SF9">
    <property type="entry name" value="PEPTIDOGLYCAN HYDROLASE FLGJ"/>
    <property type="match status" value="1"/>
</dbReference>
<dbReference type="InterPro" id="IPR019301">
    <property type="entry name" value="Flagellar_prot_FlgJ_N"/>
</dbReference>
<dbReference type="InterPro" id="IPR013377">
    <property type="entry name" value="FlgJ"/>
</dbReference>
<dbReference type="KEGG" id="zpl:ZBT109_1615"/>
<dbReference type="GO" id="GO:0016798">
    <property type="term" value="F:hydrolase activity, acting on glycosyl bonds"/>
    <property type="evidence" value="ECO:0007669"/>
    <property type="project" value="UniProtKB-KW"/>
</dbReference>
<keyword evidence="6" id="KW-0574">Periplasm</keyword>
<dbReference type="OrthoDB" id="289937at2"/>
<evidence type="ECO:0000256" key="9">
    <source>
        <dbReference type="ARBA" id="ARBA00023295"/>
    </source>
</evidence>
<reference evidence="14 15" key="1">
    <citation type="submission" date="2018-09" db="EMBL/GenBank/DDBJ databases">
        <title>Zymobacter palmae IAM14233 (=T109) whole genome analysis.</title>
        <authorList>
            <person name="Yanase H."/>
        </authorList>
    </citation>
    <scope>NUCLEOTIDE SEQUENCE [LARGE SCALE GENOMIC DNA]</scope>
    <source>
        <strain evidence="14 15">IAM14233</strain>
    </source>
</reference>
<evidence type="ECO:0000313" key="14">
    <source>
        <dbReference type="EMBL" id="BBG30371.1"/>
    </source>
</evidence>
<evidence type="ECO:0000256" key="7">
    <source>
        <dbReference type="ARBA" id="ARBA00022795"/>
    </source>
</evidence>
<keyword evidence="8" id="KW-0378">Hydrolase</keyword>
<keyword evidence="7" id="KW-1005">Bacterial flagellum biogenesis</keyword>
<evidence type="ECO:0000313" key="15">
    <source>
        <dbReference type="Proteomes" id="UP000267342"/>
    </source>
</evidence>
<evidence type="ECO:0000259" key="13">
    <source>
        <dbReference type="SMART" id="SM00047"/>
    </source>
</evidence>
<dbReference type="GO" id="GO:0004040">
    <property type="term" value="F:amidase activity"/>
    <property type="evidence" value="ECO:0007669"/>
    <property type="project" value="InterPro"/>
</dbReference>
<protein>
    <recommendedName>
        <fullName evidence="5">Peptidoglycan hydrolase FlgJ</fullName>
    </recommendedName>
    <alternativeName>
        <fullName evidence="11">Muramidase FlgJ</fullName>
    </alternativeName>
</protein>
<dbReference type="STRING" id="1123510.GCA_000620025_02439"/>
<keyword evidence="15" id="KW-1185">Reference proteome</keyword>
<evidence type="ECO:0000256" key="4">
    <source>
        <dbReference type="ARBA" id="ARBA00007974"/>
    </source>
</evidence>
<evidence type="ECO:0000256" key="6">
    <source>
        <dbReference type="ARBA" id="ARBA00022764"/>
    </source>
</evidence>
<dbReference type="Pfam" id="PF10135">
    <property type="entry name" value="Rod-binding"/>
    <property type="match status" value="1"/>
</dbReference>
<dbReference type="InterPro" id="IPR002901">
    <property type="entry name" value="MGlyc_endo_b_GlcNAc-like_dom"/>
</dbReference>